<dbReference type="OMA" id="PCAENEY"/>
<dbReference type="PANTHER" id="PTHR46967">
    <property type="entry name" value="INSULIN-LIKE GROWTH FACTOR BINDING PROTEIN,N-TERMINAL"/>
    <property type="match status" value="1"/>
</dbReference>
<dbReference type="SMART" id="SM01411">
    <property type="entry name" value="Ephrin_rec_like"/>
    <property type="match status" value="11"/>
</dbReference>
<accession>E1ZCK7</accession>
<dbReference type="OrthoDB" id="507282at2759"/>
<dbReference type="STRING" id="554065.E1ZCK7"/>
<evidence type="ECO:0000259" key="2">
    <source>
        <dbReference type="Pfam" id="PF07699"/>
    </source>
</evidence>
<dbReference type="eggNOG" id="KOG1217">
    <property type="taxonomic scope" value="Eukaryota"/>
</dbReference>
<feature type="domain" description="Tyrosine-protein kinase ephrin type A/B receptor-like" evidence="2">
    <location>
        <begin position="958"/>
        <end position="993"/>
    </location>
</feature>
<dbReference type="PANTHER" id="PTHR46967:SF1">
    <property type="entry name" value="KERATIN-ASSOCIATED PROTEIN 16-1-LIKE"/>
    <property type="match status" value="1"/>
</dbReference>
<dbReference type="Pfam" id="PF07699">
    <property type="entry name" value="Ephrin_rec_like"/>
    <property type="match status" value="5"/>
</dbReference>
<dbReference type="InParanoid" id="E1ZCK7"/>
<evidence type="ECO:0000313" key="4">
    <source>
        <dbReference type="Proteomes" id="UP000008141"/>
    </source>
</evidence>
<dbReference type="Gene3D" id="2.10.50.10">
    <property type="entry name" value="Tumor Necrosis Factor Receptor, subunit A, domain 2"/>
    <property type="match status" value="9"/>
</dbReference>
<feature type="domain" description="Tyrosine-protein kinase ephrin type A/B receptor-like" evidence="2">
    <location>
        <begin position="577"/>
        <end position="625"/>
    </location>
</feature>
<dbReference type="PROSITE" id="PS51257">
    <property type="entry name" value="PROKAR_LIPOPROTEIN"/>
    <property type="match status" value="1"/>
</dbReference>
<dbReference type="SUPFAM" id="SSF57184">
    <property type="entry name" value="Growth factor receptor domain"/>
    <property type="match status" value="4"/>
</dbReference>
<feature type="domain" description="Tyrosine-protein kinase ephrin type A/B receptor-like" evidence="2">
    <location>
        <begin position="668"/>
        <end position="709"/>
    </location>
</feature>
<dbReference type="InterPro" id="IPR009030">
    <property type="entry name" value="Growth_fac_rcpt_cys_sf"/>
</dbReference>
<dbReference type="Proteomes" id="UP000008141">
    <property type="component" value="Unassembled WGS sequence"/>
</dbReference>
<name>E1ZCK7_CHLVA</name>
<feature type="chain" id="PRO_5003156082" description="Tyrosine-protein kinase ephrin type A/B receptor-like domain-containing protein" evidence="1">
    <location>
        <begin position="29"/>
        <end position="1013"/>
    </location>
</feature>
<gene>
    <name evidence="3" type="ORF">CHLNCDRAFT_145099</name>
</gene>
<dbReference type="InterPro" id="IPR006212">
    <property type="entry name" value="Furin_repeat"/>
</dbReference>
<dbReference type="GeneID" id="17355566"/>
<dbReference type="SMART" id="SM00261">
    <property type="entry name" value="FU"/>
    <property type="match status" value="5"/>
</dbReference>
<evidence type="ECO:0000313" key="3">
    <source>
        <dbReference type="EMBL" id="EFN56258.1"/>
    </source>
</evidence>
<sequence length="1013" mass="102443">MTRPFQRKGLVALQLLALGLFLAHPASAQSCDASFKGKSGELVLTGSTRLNDPYAVCYSQFTVAVGNDCALTVTPAAFAADLKYKNTTCPTSPLKGGVVVNNDISTALARALKNATFAATFVRASTFQTAFKGVTVDTTVGGVQGTLTFAVKGAFSWPNLASTDLCAAANTACDNSATCADGRYDDGAVCAICPAGAQCTAGAKATCSAGSFATLPGSTACTTCDVDTYRSTAGGSICEPCPENSYAHFTGSTGCLACYYGMPKVVAGEIDGVAGFNGDLPEEQPKPGYRIVTLPSTSTLEACSLAHPFNTGANKCDSLDGRTLAIETDVTCEVRVFVLGDSKCSVADDLAVIDGAYQTLDTISARAADKVGGVGIAITFSGTPSLAVTDGATSCTDSGLTLLPFDTTGSATCPAGTSGEAHPQNGPSVTTFVKKQCAPCDAGYQCASGAATACDSGKFNELIGADDVSQCVACPNYSSSQKGAAKCQECAPGTTNNAGKTACELCPQGTFNNVSGTVCQACPAGTFRSANGGDGTACTKCPPGSWSAANAAVCTLCAEGYATSVEGSTSCSPCGPGTFAKGDGSHTCNECPAGFYSNAASNPSCTDCGPGQFTINVNGKGASSCNLCKVGTFKPTGATDNKCRSCPAGYETGSTQEGASVCTQCPAGKFSATPNTALCTPCAKAYFAANPGQKACKACPAGQITDATGGAAADGTGASSCTKCGARRFRPSMYAANTCTLCPKGRETKLASGAAACTACIPGSTLLTTSDLNCTACAAGEYADKQGFSGACKKCPKGYAVPDEGNSACDICGPGTYQDEAGQLDCKDCPVGTYTEMTGSTELEACLPAPKGNYAPGTGNDGFIPCEGGTYQDEEGQGACKPCPPGYQCPAGSVAPTKCARGFYADMKQPWCKECAKGTYQDNEGQRACKPCPAGSYCQATKMVTPTPCPAGKFGVKFSSITPNDCAACPINSFSGSAGQSKCSKCGTGLWTARKTGQKLCWDNTKSLPTSRR</sequence>
<dbReference type="EMBL" id="GL433842">
    <property type="protein sequence ID" value="EFN56258.1"/>
    <property type="molecule type" value="Genomic_DNA"/>
</dbReference>
<protein>
    <recommendedName>
        <fullName evidence="2">Tyrosine-protein kinase ephrin type A/B receptor-like domain-containing protein</fullName>
    </recommendedName>
</protein>
<dbReference type="KEGG" id="cvr:CHLNCDRAFT_145099"/>
<feature type="domain" description="Tyrosine-protein kinase ephrin type A/B receptor-like" evidence="2">
    <location>
        <begin position="801"/>
        <end position="846"/>
    </location>
</feature>
<keyword evidence="4" id="KW-1185">Reference proteome</keyword>
<reference evidence="3 4" key="1">
    <citation type="journal article" date="2010" name="Plant Cell">
        <title>The Chlorella variabilis NC64A genome reveals adaptation to photosymbiosis, coevolution with viruses, and cryptic sex.</title>
        <authorList>
            <person name="Blanc G."/>
            <person name="Duncan G."/>
            <person name="Agarkova I."/>
            <person name="Borodovsky M."/>
            <person name="Gurnon J."/>
            <person name="Kuo A."/>
            <person name="Lindquist E."/>
            <person name="Lucas S."/>
            <person name="Pangilinan J."/>
            <person name="Polle J."/>
            <person name="Salamov A."/>
            <person name="Terry A."/>
            <person name="Yamada T."/>
            <person name="Dunigan D.D."/>
            <person name="Grigoriev I.V."/>
            <person name="Claverie J.M."/>
            <person name="Van Etten J.L."/>
        </authorList>
    </citation>
    <scope>NUCLEOTIDE SEQUENCE [LARGE SCALE GENOMIC DNA]</scope>
    <source>
        <strain evidence="3 4">NC64A</strain>
    </source>
</reference>
<organism evidence="4">
    <name type="scientific">Chlorella variabilis</name>
    <name type="common">Green alga</name>
    <dbReference type="NCBI Taxonomy" id="554065"/>
    <lineage>
        <taxon>Eukaryota</taxon>
        <taxon>Viridiplantae</taxon>
        <taxon>Chlorophyta</taxon>
        <taxon>core chlorophytes</taxon>
        <taxon>Trebouxiophyceae</taxon>
        <taxon>Chlorellales</taxon>
        <taxon>Chlorellaceae</taxon>
        <taxon>Chlorella clade</taxon>
        <taxon>Chlorella</taxon>
    </lineage>
</organism>
<dbReference type="RefSeq" id="XP_005848360.1">
    <property type="nucleotide sequence ID" value="XM_005848298.1"/>
</dbReference>
<evidence type="ECO:0000256" key="1">
    <source>
        <dbReference type="SAM" id="SignalP"/>
    </source>
</evidence>
<dbReference type="InterPro" id="IPR011641">
    <property type="entry name" value="Tyr-kin_ephrin_A/B_rcpt-like"/>
</dbReference>
<feature type="signal peptide" evidence="1">
    <location>
        <begin position="1"/>
        <end position="28"/>
    </location>
</feature>
<feature type="domain" description="Tyrosine-protein kinase ephrin type A/B receptor-like" evidence="2">
    <location>
        <begin position="902"/>
        <end position="940"/>
    </location>
</feature>
<proteinExistence type="predicted"/>
<dbReference type="AlphaFoldDB" id="E1ZCK7"/>
<keyword evidence="1" id="KW-0732">Signal</keyword>